<dbReference type="GO" id="GO:0042149">
    <property type="term" value="P:cellular response to glucose starvation"/>
    <property type="evidence" value="ECO:0007669"/>
    <property type="project" value="TreeGrafter"/>
</dbReference>
<feature type="compositionally biased region" description="Low complexity" evidence="1">
    <location>
        <begin position="1"/>
        <end position="17"/>
    </location>
</feature>
<feature type="region of interest" description="Disordered" evidence="1">
    <location>
        <begin position="1"/>
        <end position="34"/>
    </location>
</feature>
<protein>
    <recommendedName>
        <fullName evidence="2">Nitrogen regulatory protein areA GATA-like domain-containing protein</fullName>
    </recommendedName>
</protein>
<dbReference type="GO" id="GO:0007039">
    <property type="term" value="P:protein catabolic process in the vacuole"/>
    <property type="evidence" value="ECO:0007669"/>
    <property type="project" value="TreeGrafter"/>
</dbReference>
<proteinExistence type="predicted"/>
<dbReference type="AlphaFoldDB" id="A0A9P4HUW0"/>
<feature type="compositionally biased region" description="Low complexity" evidence="1">
    <location>
        <begin position="312"/>
        <end position="326"/>
    </location>
</feature>
<gene>
    <name evidence="3" type="ORF">K490DRAFT_17468</name>
</gene>
<dbReference type="EMBL" id="ML978729">
    <property type="protein sequence ID" value="KAF2085700.1"/>
    <property type="molecule type" value="Genomic_DNA"/>
</dbReference>
<evidence type="ECO:0000256" key="1">
    <source>
        <dbReference type="SAM" id="MobiDB-lite"/>
    </source>
</evidence>
<evidence type="ECO:0000313" key="4">
    <source>
        <dbReference type="Proteomes" id="UP000799776"/>
    </source>
</evidence>
<dbReference type="PANTHER" id="PTHR28051">
    <property type="entry name" value="PROTEIN MTL1-RELATED"/>
    <property type="match status" value="1"/>
</dbReference>
<accession>A0A9P4HUW0</accession>
<dbReference type="OrthoDB" id="5563539at2759"/>
<name>A0A9P4HUW0_9PEZI</name>
<feature type="region of interest" description="Disordered" evidence="1">
    <location>
        <begin position="246"/>
        <end position="387"/>
    </location>
</feature>
<evidence type="ECO:0000313" key="3">
    <source>
        <dbReference type="EMBL" id="KAF2085700.1"/>
    </source>
</evidence>
<dbReference type="GO" id="GO:0005773">
    <property type="term" value="C:vacuole"/>
    <property type="evidence" value="ECO:0007669"/>
    <property type="project" value="GOC"/>
</dbReference>
<reference evidence="3" key="1">
    <citation type="journal article" date="2020" name="Stud. Mycol.">
        <title>101 Dothideomycetes genomes: a test case for predicting lifestyles and emergence of pathogens.</title>
        <authorList>
            <person name="Haridas S."/>
            <person name="Albert R."/>
            <person name="Binder M."/>
            <person name="Bloem J."/>
            <person name="Labutti K."/>
            <person name="Salamov A."/>
            <person name="Andreopoulos B."/>
            <person name="Baker S."/>
            <person name="Barry K."/>
            <person name="Bills G."/>
            <person name="Bluhm B."/>
            <person name="Cannon C."/>
            <person name="Castanera R."/>
            <person name="Culley D."/>
            <person name="Daum C."/>
            <person name="Ezra D."/>
            <person name="Gonzalez J."/>
            <person name="Henrissat B."/>
            <person name="Kuo A."/>
            <person name="Liang C."/>
            <person name="Lipzen A."/>
            <person name="Lutzoni F."/>
            <person name="Magnuson J."/>
            <person name="Mondo S."/>
            <person name="Nolan M."/>
            <person name="Ohm R."/>
            <person name="Pangilinan J."/>
            <person name="Park H.-J."/>
            <person name="Ramirez L."/>
            <person name="Alfaro M."/>
            <person name="Sun H."/>
            <person name="Tritt A."/>
            <person name="Yoshinaga Y."/>
            <person name="Zwiers L.-H."/>
            <person name="Turgeon B."/>
            <person name="Goodwin S."/>
            <person name="Spatafora J."/>
            <person name="Crous P."/>
            <person name="Grigoriev I."/>
        </authorList>
    </citation>
    <scope>NUCLEOTIDE SEQUENCE</scope>
    <source>
        <strain evidence="3">CBS 121410</strain>
    </source>
</reference>
<dbReference type="PANTHER" id="PTHR28051:SF1">
    <property type="entry name" value="PROTEIN MTL1-RELATED"/>
    <property type="match status" value="1"/>
</dbReference>
<feature type="compositionally biased region" description="Acidic residues" evidence="1">
    <location>
        <begin position="246"/>
        <end position="261"/>
    </location>
</feature>
<feature type="domain" description="Nitrogen regulatory protein areA GATA-like" evidence="2">
    <location>
        <begin position="52"/>
        <end position="79"/>
    </location>
</feature>
<evidence type="ECO:0000259" key="2">
    <source>
        <dbReference type="Pfam" id="PF08550"/>
    </source>
</evidence>
<comment type="caution">
    <text evidence="3">The sequence shown here is derived from an EMBL/GenBank/DDBJ whole genome shotgun (WGS) entry which is preliminary data.</text>
</comment>
<feature type="region of interest" description="Disordered" evidence="1">
    <location>
        <begin position="186"/>
        <end position="220"/>
    </location>
</feature>
<keyword evidence="4" id="KW-1185">Reference proteome</keyword>
<feature type="non-terminal residue" evidence="3">
    <location>
        <position position="432"/>
    </location>
</feature>
<dbReference type="InterPro" id="IPR013860">
    <property type="entry name" value="AreA_GATA"/>
</dbReference>
<organism evidence="3 4">
    <name type="scientific">Saccharata proteae CBS 121410</name>
    <dbReference type="NCBI Taxonomy" id="1314787"/>
    <lineage>
        <taxon>Eukaryota</taxon>
        <taxon>Fungi</taxon>
        <taxon>Dikarya</taxon>
        <taxon>Ascomycota</taxon>
        <taxon>Pezizomycotina</taxon>
        <taxon>Dothideomycetes</taxon>
        <taxon>Dothideomycetes incertae sedis</taxon>
        <taxon>Botryosphaeriales</taxon>
        <taxon>Saccharataceae</taxon>
        <taxon>Saccharata</taxon>
    </lineage>
</organism>
<dbReference type="Proteomes" id="UP000799776">
    <property type="component" value="Unassembled WGS sequence"/>
</dbReference>
<sequence>PSSGSESVVSTNTSSTPEPVPTAEDDTAIKPEPSRHVDYLSHEWREEDIWSSWRHITANRKLYGQRSRLENASWRTWAKQKYGLKTVSPETLNWLKDCDVTWLYGPLQTATNTGFSNHASETNSRISKNNSFLNKKPILKKRSMSEVMLQRSISASSLLKTAAAAVQAQQDPQGRPVYVRSVSEVPSSMASKSNSREATDYFTSSSTSGLQTPEHGEKKHIRFDDKVEQCIAVDCKDHDYDDFEETWANQGDDDDNSSDDGIEIKVKSRRPSRTNSRTNFGPENKTIAKLPDTTLKYRTDSPDVPENTPAHSLGLWRSSRLSPSPSQETLRPSRPSRNFLLGEDDDDDDISWEPAGGFTDRRDSGAAVRHSNFKEHEDESAECGGLRRTPSGMFMPYEEDEDDVVAAGLFGRVVDTVNTAKDIAHVIWNVGW</sequence>
<feature type="non-terminal residue" evidence="3">
    <location>
        <position position="1"/>
    </location>
</feature>
<feature type="compositionally biased region" description="Acidic residues" evidence="1">
    <location>
        <begin position="342"/>
        <end position="351"/>
    </location>
</feature>
<dbReference type="Pfam" id="PF08550">
    <property type="entry name" value="GATA_AreA"/>
    <property type="match status" value="1"/>
</dbReference>
<feature type="compositionally biased region" description="Polar residues" evidence="1">
    <location>
        <begin position="201"/>
        <end position="211"/>
    </location>
</feature>
<dbReference type="InterPro" id="IPR052292">
    <property type="entry name" value="Glucose_repression_reg"/>
</dbReference>